<evidence type="ECO:0000313" key="2">
    <source>
        <dbReference type="EMBL" id="DAF45243.1"/>
    </source>
</evidence>
<dbReference type="Gene3D" id="1.20.1600.10">
    <property type="entry name" value="Outer membrane efflux proteins (OEP)"/>
    <property type="match status" value="1"/>
</dbReference>
<name>A0A8S5S348_9CAUD</name>
<dbReference type="InterPro" id="IPR010131">
    <property type="entry name" value="MdtP/NodT-like"/>
</dbReference>
<dbReference type="SUPFAM" id="SSF56954">
    <property type="entry name" value="Outer membrane efflux proteins (OEP)"/>
    <property type="match status" value="1"/>
</dbReference>
<dbReference type="EMBL" id="BK032514">
    <property type="protein sequence ID" value="DAF45243.1"/>
    <property type="molecule type" value="Genomic_DNA"/>
</dbReference>
<dbReference type="Pfam" id="PF02321">
    <property type="entry name" value="OEP"/>
    <property type="match status" value="2"/>
</dbReference>
<dbReference type="PANTHER" id="PTHR30203">
    <property type="entry name" value="OUTER MEMBRANE CATION EFFLUX PROTEIN"/>
    <property type="match status" value="1"/>
</dbReference>
<dbReference type="GO" id="GO:0015562">
    <property type="term" value="F:efflux transmembrane transporter activity"/>
    <property type="evidence" value="ECO:0007669"/>
    <property type="project" value="InterPro"/>
</dbReference>
<evidence type="ECO:0000256" key="1">
    <source>
        <dbReference type="SAM" id="Coils"/>
    </source>
</evidence>
<feature type="coiled-coil region" evidence="1">
    <location>
        <begin position="129"/>
        <end position="156"/>
    </location>
</feature>
<sequence>MIRQILFLAGLFLCMPQGGKSQSIDELLQQIERNNKSLQALRQENEAARQEIRSQNNLEDPSVEYSPFYTKGTDGMSSSELVVSQGFDFPTRYAARHKSGRLQSEYLDRQYLVARRDLLLGARLQCLDLIRLNRTRELLEARLRNAGELLALFEKRLEEGDASILEVNKIRMERMNATTELAQNESARQQALAALQAMNGDQAVAFGVTEYPEAPAVGEYDRLRDELLAAELEVQASESAVRAAGQEVRLNRQNWLPSLEVGYRRNTALDEASNGFLVGASFPIFSNRHKSRMARARYSAAQLRSEEVRLQADARIRAQYDELGRLQETMQTYDTALMHTTLEMLRRAVEDGQLSVIEYYTEADGIYRNLQTLEELENRYHALLAELFRNSL</sequence>
<protein>
    <submittedName>
        <fullName evidence="2">Outer membrane protein</fullName>
    </submittedName>
</protein>
<reference evidence="2" key="1">
    <citation type="journal article" date="2021" name="Proc. Natl. Acad. Sci. U.S.A.">
        <title>A Catalog of Tens of Thousands of Viruses from Human Metagenomes Reveals Hidden Associations with Chronic Diseases.</title>
        <authorList>
            <person name="Tisza M.J."/>
            <person name="Buck C.B."/>
        </authorList>
    </citation>
    <scope>NUCLEOTIDE SEQUENCE</scope>
    <source>
        <strain evidence="2">CtBLh2</strain>
    </source>
</reference>
<dbReference type="PANTHER" id="PTHR30203:SF24">
    <property type="entry name" value="BLR4935 PROTEIN"/>
    <property type="match status" value="1"/>
</dbReference>
<keyword evidence="1" id="KW-0175">Coiled coil</keyword>
<feature type="coiled-coil region" evidence="1">
    <location>
        <begin position="21"/>
        <end position="58"/>
    </location>
</feature>
<organism evidence="2">
    <name type="scientific">Siphoviridae sp. ctBLh2</name>
    <dbReference type="NCBI Taxonomy" id="2827803"/>
    <lineage>
        <taxon>Viruses</taxon>
        <taxon>Duplodnaviria</taxon>
        <taxon>Heunggongvirae</taxon>
        <taxon>Uroviricota</taxon>
        <taxon>Caudoviricetes</taxon>
    </lineage>
</organism>
<accession>A0A8S5S348</accession>
<proteinExistence type="predicted"/>
<dbReference type="InterPro" id="IPR003423">
    <property type="entry name" value="OMP_efflux"/>
</dbReference>